<dbReference type="InterPro" id="IPR011110">
    <property type="entry name" value="Reg_prop"/>
</dbReference>
<evidence type="ECO:0000256" key="4">
    <source>
        <dbReference type="SAM" id="Coils"/>
    </source>
</evidence>
<proteinExistence type="predicted"/>
<sequence length="1093" mass="124183">MKRNLYLCPSHEDHIGWFSISLLWICFLSFFPISLHAQSSIRFERITVDDGLSQSAVTSMRQDKYGYLWIGTQDGLNRYDGNSFTVYRHDLKKPTSFPAHRVNKLFLDANENLWISYQNGLSRYEREHDDFKNYKIKVEKENVFIRNMDHLSDTLMVLSTSVGVLHFNPRTGKTHPAQSYSRFNNQNVNGIVSSSRSGDWLFTDRSIWRSLKGGRGAWTEFFTDEDQLRYNYFKSSDELYVRTGTGLWKYDTLSDRLKLIATLPKIQWPNSTVLFKTTAGTLWVAHGNISIFKNDSLSETLYHAPQDPNSLSGAFASDIYQTRDGVIWVGTNGLGLNKYDPSRSAFRYLGSFPGAPLTLADNYVNTVSAIDDQRILVSTIVGMNEIDLKNKTSKYFPVMTRNKTDLRVSNIRQDADGKAWLATNSGLMIFDGKTVVQSGNSHLNDPALEIYDILKTNVHEFLLSTNRGLLSWDQAKNSVTVLHNSGTIVMKQIGTTVWFESDEKLKIMRWNDKQIIKTFPTNGTDSLHAPRASLKCIYQDRDKNIWLGTDGGGLALYDSTTQTFMHFDETEGLSNTVVYGILEDQFKNLWLSTNEGLNVFDRKSKRVIRRFNKNDGLQGNEFNTRAFFKSASGRMYFGGVNGLTFFDPEEVLKIPSLTPKTVLTGFFIDNVKQSNLNDAQIDNLFNANAIELEWSQRNFSFEIAGLGFTFPSGVQHQYKLDGFDQTWNSIGGQNRISFTNMPAGNYTLHIRSGNAFNDWEKEGLVIRIVITEPLWRSPWFIGGAICILVLSLFLFSHQRAIFLKKRTAMLQSMVNERTRQIQQQQEEIAAQNEELTAQAEALENSNLHLENQVKRRTSRLQQLNKALADQNTQLEQFTFITAHNIRGPIARISGLINLLNKESNEREIVNHLKTSINSLDDVISDLTAVLNITQGVNKTFELVSVREQLIRVLEMLQQDIQSVGAIVRYSEFEDVKILGTKAYFQSILFNLIHNALKFTDHLKTPVITCRAEKTSDGTIITIEDNGLGIDMRYAKDKIFQLHQRFHPNVVGRGLGLFLVKTQVKAMGGSIGIESTLGQGTIFSIRFPEVEKGL</sequence>
<dbReference type="SMART" id="SM00387">
    <property type="entry name" value="HATPase_c"/>
    <property type="match status" value="1"/>
</dbReference>
<dbReference type="Pfam" id="PF07494">
    <property type="entry name" value="Reg_prop"/>
    <property type="match status" value="4"/>
</dbReference>
<dbReference type="InterPro" id="IPR015943">
    <property type="entry name" value="WD40/YVTN_repeat-like_dom_sf"/>
</dbReference>
<dbReference type="SUPFAM" id="SSF63829">
    <property type="entry name" value="Calcium-dependent phosphotriesterase"/>
    <property type="match status" value="2"/>
</dbReference>
<dbReference type="EC" id="2.7.13.3" evidence="2"/>
<dbReference type="Proteomes" id="UP000613030">
    <property type="component" value="Unassembled WGS sequence"/>
</dbReference>
<keyword evidence="4" id="KW-0175">Coiled coil</keyword>
<name>A0ABS1KP95_9BACT</name>
<dbReference type="PANTHER" id="PTHR43547:SF2">
    <property type="entry name" value="HYBRID SIGNAL TRANSDUCTION HISTIDINE KINASE C"/>
    <property type="match status" value="1"/>
</dbReference>
<keyword evidence="5" id="KW-1133">Transmembrane helix</keyword>
<dbReference type="InterPro" id="IPR011123">
    <property type="entry name" value="Y_Y_Y"/>
</dbReference>
<keyword evidence="5" id="KW-0472">Membrane</keyword>
<dbReference type="PROSITE" id="PS50109">
    <property type="entry name" value="HIS_KIN"/>
    <property type="match status" value="1"/>
</dbReference>
<dbReference type="InterPro" id="IPR004358">
    <property type="entry name" value="Sig_transdc_His_kin-like_C"/>
</dbReference>
<dbReference type="Gene3D" id="2.130.10.10">
    <property type="entry name" value="YVTN repeat-like/Quinoprotein amine dehydrogenase"/>
    <property type="match status" value="3"/>
</dbReference>
<keyword evidence="5" id="KW-0812">Transmembrane</keyword>
<dbReference type="InterPro" id="IPR036097">
    <property type="entry name" value="HisK_dim/P_sf"/>
</dbReference>
<organism evidence="7 8">
    <name type="scientific">Chryseolinea lacunae</name>
    <dbReference type="NCBI Taxonomy" id="2801331"/>
    <lineage>
        <taxon>Bacteria</taxon>
        <taxon>Pseudomonadati</taxon>
        <taxon>Bacteroidota</taxon>
        <taxon>Cytophagia</taxon>
        <taxon>Cytophagales</taxon>
        <taxon>Fulvivirgaceae</taxon>
        <taxon>Chryseolinea</taxon>
    </lineage>
</organism>
<feature type="coiled-coil region" evidence="4">
    <location>
        <begin position="814"/>
        <end position="866"/>
    </location>
</feature>
<evidence type="ECO:0000256" key="3">
    <source>
        <dbReference type="ARBA" id="ARBA00022553"/>
    </source>
</evidence>
<dbReference type="EMBL" id="JAERRB010000002">
    <property type="protein sequence ID" value="MBL0741143.1"/>
    <property type="molecule type" value="Genomic_DNA"/>
</dbReference>
<dbReference type="Gene3D" id="1.10.287.130">
    <property type="match status" value="1"/>
</dbReference>
<reference evidence="7 8" key="1">
    <citation type="submission" date="2021-01" db="EMBL/GenBank/DDBJ databases">
        <title>Chryseolinea sp. Jin1 Genome sequencing and assembly.</title>
        <authorList>
            <person name="Kim I."/>
        </authorList>
    </citation>
    <scope>NUCLEOTIDE SEQUENCE [LARGE SCALE GENOMIC DNA]</scope>
    <source>
        <strain evidence="7 8">Jin1</strain>
    </source>
</reference>
<comment type="catalytic activity">
    <reaction evidence="1">
        <text>ATP + protein L-histidine = ADP + protein N-phospho-L-histidine.</text>
        <dbReference type="EC" id="2.7.13.3"/>
    </reaction>
</comment>
<dbReference type="PANTHER" id="PTHR43547">
    <property type="entry name" value="TWO-COMPONENT HISTIDINE KINASE"/>
    <property type="match status" value="1"/>
</dbReference>
<dbReference type="Pfam" id="PF02518">
    <property type="entry name" value="HATPase_c"/>
    <property type="match status" value="1"/>
</dbReference>
<dbReference type="InterPro" id="IPR003594">
    <property type="entry name" value="HATPase_dom"/>
</dbReference>
<dbReference type="SUPFAM" id="SSF55874">
    <property type="entry name" value="ATPase domain of HSP90 chaperone/DNA topoisomerase II/histidine kinase"/>
    <property type="match status" value="1"/>
</dbReference>
<evidence type="ECO:0000256" key="2">
    <source>
        <dbReference type="ARBA" id="ARBA00012438"/>
    </source>
</evidence>
<evidence type="ECO:0000313" key="7">
    <source>
        <dbReference type="EMBL" id="MBL0741143.1"/>
    </source>
</evidence>
<gene>
    <name evidence="7" type="ORF">JI741_07920</name>
</gene>
<dbReference type="Gene3D" id="2.60.40.10">
    <property type="entry name" value="Immunoglobulins"/>
    <property type="match status" value="1"/>
</dbReference>
<evidence type="ECO:0000256" key="1">
    <source>
        <dbReference type="ARBA" id="ARBA00000085"/>
    </source>
</evidence>
<feature type="transmembrane region" description="Helical" evidence="5">
    <location>
        <begin position="15"/>
        <end position="35"/>
    </location>
</feature>
<feature type="domain" description="Histidine kinase" evidence="6">
    <location>
        <begin position="880"/>
        <end position="1090"/>
    </location>
</feature>
<dbReference type="Pfam" id="PF07495">
    <property type="entry name" value="Y_Y_Y"/>
    <property type="match status" value="1"/>
</dbReference>
<feature type="transmembrane region" description="Helical" evidence="5">
    <location>
        <begin position="779"/>
        <end position="796"/>
    </location>
</feature>
<keyword evidence="8" id="KW-1185">Reference proteome</keyword>
<dbReference type="SUPFAM" id="SSF47384">
    <property type="entry name" value="Homodimeric domain of signal transducing histidine kinase"/>
    <property type="match status" value="1"/>
</dbReference>
<evidence type="ECO:0000256" key="5">
    <source>
        <dbReference type="SAM" id="Phobius"/>
    </source>
</evidence>
<comment type="caution">
    <text evidence="7">The sequence shown here is derived from an EMBL/GenBank/DDBJ whole genome shotgun (WGS) entry which is preliminary data.</text>
</comment>
<dbReference type="Gene3D" id="3.30.565.10">
    <property type="entry name" value="Histidine kinase-like ATPase, C-terminal domain"/>
    <property type="match status" value="1"/>
</dbReference>
<accession>A0ABS1KP95</accession>
<dbReference type="InterPro" id="IPR036890">
    <property type="entry name" value="HATPase_C_sf"/>
</dbReference>
<dbReference type="InterPro" id="IPR013783">
    <property type="entry name" value="Ig-like_fold"/>
</dbReference>
<dbReference type="RefSeq" id="WP_202008503.1">
    <property type="nucleotide sequence ID" value="NZ_JAERRB010000002.1"/>
</dbReference>
<dbReference type="CDD" id="cd00075">
    <property type="entry name" value="HATPase"/>
    <property type="match status" value="1"/>
</dbReference>
<evidence type="ECO:0000313" key="8">
    <source>
        <dbReference type="Proteomes" id="UP000613030"/>
    </source>
</evidence>
<keyword evidence="3" id="KW-0597">Phosphoprotein</keyword>
<dbReference type="PRINTS" id="PR00344">
    <property type="entry name" value="BCTRLSENSOR"/>
</dbReference>
<evidence type="ECO:0000259" key="6">
    <source>
        <dbReference type="PROSITE" id="PS50109"/>
    </source>
</evidence>
<protein>
    <recommendedName>
        <fullName evidence="2">histidine kinase</fullName>
        <ecNumber evidence="2">2.7.13.3</ecNumber>
    </recommendedName>
</protein>
<dbReference type="InterPro" id="IPR005467">
    <property type="entry name" value="His_kinase_dom"/>
</dbReference>